<sequence>MTRRFGWFLDLAFVVLWTCFTVTLVSQGATGWVRAAAIVPFVTLFPGYTLLATLFPRGGTHRTYPFDRNESGLENPMPTKSGVDGAERFAFSVLLSVVVVAVVALIANFTPWGVSVVPILFGVAGWTLLWTLGALVRRVRLDPAERYVPRPLGLVSALRFSGGPSASWGNESRSTMFDVALGLSILVFATSLGYAAVNPPQETKAAGFTEFYVETENISGDVESTYPSQFAPGQTRTLPVGIENHEQRSVDYHLVVLEQRVDGAGENASVRSEAELDRRTVSLDHGERTVLPLSVSPTGTGTDRRLVVLLYEDSPPADPAIDSAYRSLRLPIDVTTDADAGGA</sequence>
<keyword evidence="4" id="KW-1185">Reference proteome</keyword>
<dbReference type="InterPro" id="IPR014495">
    <property type="entry name" value="UCP018671"/>
</dbReference>
<evidence type="ECO:0000313" key="3">
    <source>
        <dbReference type="EMBL" id="SFR88857.1"/>
    </source>
</evidence>
<feature type="transmembrane region" description="Helical" evidence="1">
    <location>
        <begin position="116"/>
        <end position="136"/>
    </location>
</feature>
<keyword evidence="1" id="KW-0472">Membrane</keyword>
<keyword evidence="1" id="KW-0812">Transmembrane</keyword>
<feature type="transmembrane region" description="Helical" evidence="1">
    <location>
        <begin position="7"/>
        <end position="26"/>
    </location>
</feature>
<feature type="transmembrane region" description="Helical" evidence="1">
    <location>
        <begin position="179"/>
        <end position="197"/>
    </location>
</feature>
<evidence type="ECO:0000259" key="2">
    <source>
        <dbReference type="Pfam" id="PF07760"/>
    </source>
</evidence>
<reference evidence="3 4" key="1">
    <citation type="submission" date="2016-10" db="EMBL/GenBank/DDBJ databases">
        <authorList>
            <person name="de Groot N.N."/>
        </authorList>
    </citation>
    <scope>NUCLEOTIDE SEQUENCE [LARGE SCALE GENOMIC DNA]</scope>
    <source>
        <strain evidence="3 4">CGMCC 1.10457</strain>
    </source>
</reference>
<feature type="transmembrane region" description="Helical" evidence="1">
    <location>
        <begin position="32"/>
        <end position="55"/>
    </location>
</feature>
<evidence type="ECO:0000256" key="1">
    <source>
        <dbReference type="SAM" id="Phobius"/>
    </source>
</evidence>
<dbReference type="InterPro" id="IPR011674">
    <property type="entry name" value="DUF1616"/>
</dbReference>
<dbReference type="EMBL" id="FOZK01000001">
    <property type="protein sequence ID" value="SFR88857.1"/>
    <property type="molecule type" value="Genomic_DNA"/>
</dbReference>
<protein>
    <submittedName>
        <fullName evidence="3">Uncharacterized membrane protein</fullName>
    </submittedName>
</protein>
<dbReference type="RefSeq" id="WP_089813636.1">
    <property type="nucleotide sequence ID" value="NZ_FOZK01000001.1"/>
</dbReference>
<keyword evidence="1" id="KW-1133">Transmembrane helix</keyword>
<name>A0A1I6KCB7_9EURY</name>
<evidence type="ECO:0000313" key="4">
    <source>
        <dbReference type="Proteomes" id="UP000199062"/>
    </source>
</evidence>
<accession>A0A1I6KCB7</accession>
<dbReference type="Pfam" id="PF07760">
    <property type="entry name" value="DUF1616"/>
    <property type="match status" value="1"/>
</dbReference>
<feature type="transmembrane region" description="Helical" evidence="1">
    <location>
        <begin position="89"/>
        <end position="110"/>
    </location>
</feature>
<dbReference type="Proteomes" id="UP000199062">
    <property type="component" value="Unassembled WGS sequence"/>
</dbReference>
<gene>
    <name evidence="3" type="ORF">SAMN05216559_0544</name>
</gene>
<proteinExistence type="predicted"/>
<feature type="domain" description="DUF1616" evidence="2">
    <location>
        <begin position="14"/>
        <end position="333"/>
    </location>
</feature>
<organism evidence="3 4">
    <name type="scientific">Halomicrobium zhouii</name>
    <dbReference type="NCBI Taxonomy" id="767519"/>
    <lineage>
        <taxon>Archaea</taxon>
        <taxon>Methanobacteriati</taxon>
        <taxon>Methanobacteriota</taxon>
        <taxon>Stenosarchaea group</taxon>
        <taxon>Halobacteria</taxon>
        <taxon>Halobacteriales</taxon>
        <taxon>Haloarculaceae</taxon>
        <taxon>Halomicrobium</taxon>
    </lineage>
</organism>
<dbReference type="OrthoDB" id="82282at2157"/>
<dbReference type="STRING" id="767519.SAMN05216559_0544"/>
<dbReference type="AlphaFoldDB" id="A0A1I6KCB7"/>
<dbReference type="PIRSF" id="PIRSF018671">
    <property type="entry name" value="UCP018671"/>
    <property type="match status" value="1"/>
</dbReference>